<keyword evidence="2" id="KW-0812">Transmembrane</keyword>
<feature type="region of interest" description="Disordered" evidence="1">
    <location>
        <begin position="151"/>
        <end position="172"/>
    </location>
</feature>
<keyword evidence="2" id="KW-1133">Transmembrane helix</keyword>
<dbReference type="AlphaFoldDB" id="A0A9P8TKA8"/>
<gene>
    <name evidence="3" type="ORF">WICPIJ_007613</name>
</gene>
<reference evidence="3" key="1">
    <citation type="journal article" date="2021" name="Open Biol.">
        <title>Shared evolutionary footprints suggest mitochondrial oxidative damage underlies multiple complex I losses in fungi.</title>
        <authorList>
            <person name="Schikora-Tamarit M.A."/>
            <person name="Marcet-Houben M."/>
            <person name="Nosek J."/>
            <person name="Gabaldon T."/>
        </authorList>
    </citation>
    <scope>NUCLEOTIDE SEQUENCE</scope>
    <source>
        <strain evidence="3">CBS2887</strain>
    </source>
</reference>
<proteinExistence type="predicted"/>
<organism evidence="3 4">
    <name type="scientific">Wickerhamomyces pijperi</name>
    <name type="common">Yeast</name>
    <name type="synonym">Pichia pijperi</name>
    <dbReference type="NCBI Taxonomy" id="599730"/>
    <lineage>
        <taxon>Eukaryota</taxon>
        <taxon>Fungi</taxon>
        <taxon>Dikarya</taxon>
        <taxon>Ascomycota</taxon>
        <taxon>Saccharomycotina</taxon>
        <taxon>Saccharomycetes</taxon>
        <taxon>Phaffomycetales</taxon>
        <taxon>Wickerhamomycetaceae</taxon>
        <taxon>Wickerhamomyces</taxon>
    </lineage>
</organism>
<feature type="transmembrane region" description="Helical" evidence="2">
    <location>
        <begin position="12"/>
        <end position="37"/>
    </location>
</feature>
<keyword evidence="2" id="KW-0472">Membrane</keyword>
<keyword evidence="4" id="KW-1185">Reference proteome</keyword>
<comment type="caution">
    <text evidence="3">The sequence shown here is derived from an EMBL/GenBank/DDBJ whole genome shotgun (WGS) entry which is preliminary data.</text>
</comment>
<evidence type="ECO:0000313" key="3">
    <source>
        <dbReference type="EMBL" id="KAH3681456.1"/>
    </source>
</evidence>
<dbReference type="EMBL" id="JAEUBG010004417">
    <property type="protein sequence ID" value="KAH3681456.1"/>
    <property type="molecule type" value="Genomic_DNA"/>
</dbReference>
<evidence type="ECO:0000256" key="1">
    <source>
        <dbReference type="SAM" id="MobiDB-lite"/>
    </source>
</evidence>
<protein>
    <submittedName>
        <fullName evidence="3">Uncharacterized protein</fullName>
    </submittedName>
</protein>
<dbReference type="OrthoDB" id="10514824at2759"/>
<feature type="transmembrane region" description="Helical" evidence="2">
    <location>
        <begin position="85"/>
        <end position="109"/>
    </location>
</feature>
<name>A0A9P8TKA8_WICPI</name>
<reference evidence="3" key="2">
    <citation type="submission" date="2021-01" db="EMBL/GenBank/DDBJ databases">
        <authorList>
            <person name="Schikora-Tamarit M.A."/>
        </authorList>
    </citation>
    <scope>NUCLEOTIDE SEQUENCE</scope>
    <source>
        <strain evidence="3">CBS2887</strain>
    </source>
</reference>
<dbReference type="Proteomes" id="UP000774326">
    <property type="component" value="Unassembled WGS sequence"/>
</dbReference>
<sequence length="172" mass="18213">MVKCNLTPFSSISASVVLIVTDSVFSSAAALASFGLYNSLLNKVLIKVDLPKPDSPTTKRFKLKPCLKDLLCHCFVGKLRDLMTLALLVLLLALVEEVVVVLVGCLFGISFSCSRLIFGAYEEVSSSKICSSLSSAEILLISSERLISADSSKAGDSATDSSLAAEEVAVES</sequence>
<accession>A0A9P8TKA8</accession>
<evidence type="ECO:0000313" key="4">
    <source>
        <dbReference type="Proteomes" id="UP000774326"/>
    </source>
</evidence>
<evidence type="ECO:0000256" key="2">
    <source>
        <dbReference type="SAM" id="Phobius"/>
    </source>
</evidence>